<reference evidence="1 2" key="1">
    <citation type="submission" date="2013-09" db="EMBL/GenBank/DDBJ databases">
        <title>Corchorus capsularis genome sequencing.</title>
        <authorList>
            <person name="Alam M."/>
            <person name="Haque M.S."/>
            <person name="Islam M.S."/>
            <person name="Emdad E.M."/>
            <person name="Islam M.M."/>
            <person name="Ahmed B."/>
            <person name="Halim A."/>
            <person name="Hossen Q.M.M."/>
            <person name="Hossain M.Z."/>
            <person name="Ahmed R."/>
            <person name="Khan M.M."/>
            <person name="Islam R."/>
            <person name="Rashid M.M."/>
            <person name="Khan S.A."/>
            <person name="Rahman M.S."/>
            <person name="Alam M."/>
        </authorList>
    </citation>
    <scope>NUCLEOTIDE SEQUENCE [LARGE SCALE GENOMIC DNA]</scope>
    <source>
        <strain evidence="2">cv. CVL-1</strain>
        <tissue evidence="1">Whole seedling</tissue>
    </source>
</reference>
<comment type="caution">
    <text evidence="1">The sequence shown here is derived from an EMBL/GenBank/DDBJ whole genome shotgun (WGS) entry which is preliminary data.</text>
</comment>
<dbReference type="Proteomes" id="UP000188268">
    <property type="component" value="Unassembled WGS sequence"/>
</dbReference>
<organism evidence="1 2">
    <name type="scientific">Corchorus capsularis</name>
    <name type="common">Jute</name>
    <dbReference type="NCBI Taxonomy" id="210143"/>
    <lineage>
        <taxon>Eukaryota</taxon>
        <taxon>Viridiplantae</taxon>
        <taxon>Streptophyta</taxon>
        <taxon>Embryophyta</taxon>
        <taxon>Tracheophyta</taxon>
        <taxon>Spermatophyta</taxon>
        <taxon>Magnoliopsida</taxon>
        <taxon>eudicotyledons</taxon>
        <taxon>Gunneridae</taxon>
        <taxon>Pentapetalae</taxon>
        <taxon>rosids</taxon>
        <taxon>malvids</taxon>
        <taxon>Malvales</taxon>
        <taxon>Malvaceae</taxon>
        <taxon>Grewioideae</taxon>
        <taxon>Apeibeae</taxon>
        <taxon>Corchorus</taxon>
    </lineage>
</organism>
<dbReference type="AlphaFoldDB" id="A0A1R3I000"/>
<keyword evidence="2" id="KW-1185">Reference proteome</keyword>
<proteinExistence type="predicted"/>
<evidence type="ECO:0000313" key="1">
    <source>
        <dbReference type="EMBL" id="OMO75914.1"/>
    </source>
</evidence>
<evidence type="ECO:0000313" key="2">
    <source>
        <dbReference type="Proteomes" id="UP000188268"/>
    </source>
</evidence>
<dbReference type="Gramene" id="OMO75914">
    <property type="protein sequence ID" value="OMO75914"/>
    <property type="gene ID" value="CCACVL1_15996"/>
</dbReference>
<dbReference type="EMBL" id="AWWV01010931">
    <property type="protein sequence ID" value="OMO75914.1"/>
    <property type="molecule type" value="Genomic_DNA"/>
</dbReference>
<sequence>MAAKSKRRDPVGKWAKGQLSIYVYRCLCLTLYSPRRQGPPTQAPQ</sequence>
<gene>
    <name evidence="1" type="ORF">CCACVL1_15996</name>
</gene>
<accession>A0A1R3I000</accession>
<name>A0A1R3I000_COCAP</name>
<protein>
    <submittedName>
        <fullName evidence="1">Uncharacterized protein</fullName>
    </submittedName>
</protein>